<comment type="caution">
    <text evidence="1">The sequence shown here is derived from an EMBL/GenBank/DDBJ whole genome shotgun (WGS) entry which is preliminary data.</text>
</comment>
<dbReference type="Proteomes" id="UP000187085">
    <property type="component" value="Unassembled WGS sequence"/>
</dbReference>
<evidence type="ECO:0000313" key="1">
    <source>
        <dbReference type="EMBL" id="OMH24482.1"/>
    </source>
</evidence>
<accession>A0A1R1LAB7</accession>
<gene>
    <name evidence="1" type="ORF">BKD30_08430</name>
</gene>
<dbReference type="AlphaFoldDB" id="A0A1R1LAB7"/>
<dbReference type="OrthoDB" id="4965096at2"/>
<reference evidence="1 2" key="1">
    <citation type="submission" date="2016-12" db="EMBL/GenBank/DDBJ databases">
        <title>Draft genome of Tersicoccus phoenicis 1P05MA.</title>
        <authorList>
            <person name="Nakajima Y."/>
            <person name="Yoshizawa S."/>
            <person name="Nakamura K."/>
            <person name="Ogura Y."/>
            <person name="Hayashi T."/>
            <person name="Kogure K."/>
        </authorList>
    </citation>
    <scope>NUCLEOTIDE SEQUENCE [LARGE SCALE GENOMIC DNA]</scope>
    <source>
        <strain evidence="1 2">1p05MA</strain>
    </source>
</reference>
<proteinExistence type="predicted"/>
<name>A0A1R1LAB7_9MICC</name>
<protein>
    <submittedName>
        <fullName evidence="1">Uncharacterized protein</fullName>
    </submittedName>
</protein>
<evidence type="ECO:0000313" key="2">
    <source>
        <dbReference type="Proteomes" id="UP000187085"/>
    </source>
</evidence>
<sequence length="69" mass="7557">MAQTPPQLPAAYTRYLSGRDEKFIETVRPALQQSAADGLYGVRVRRAPDEVQAHVDSTVPFGEIAEDLG</sequence>
<dbReference type="RefSeq" id="WP_076703974.1">
    <property type="nucleotide sequence ID" value="NZ_MRDE01000055.1"/>
</dbReference>
<dbReference type="EMBL" id="MRDE01000055">
    <property type="protein sequence ID" value="OMH24482.1"/>
    <property type="molecule type" value="Genomic_DNA"/>
</dbReference>
<keyword evidence="2" id="KW-1185">Reference proteome</keyword>
<organism evidence="1 2">
    <name type="scientific">Tersicoccus phoenicis</name>
    <dbReference type="NCBI Taxonomy" id="554083"/>
    <lineage>
        <taxon>Bacteria</taxon>
        <taxon>Bacillati</taxon>
        <taxon>Actinomycetota</taxon>
        <taxon>Actinomycetes</taxon>
        <taxon>Micrococcales</taxon>
        <taxon>Micrococcaceae</taxon>
        <taxon>Tersicoccus</taxon>
    </lineage>
</organism>